<dbReference type="InterPro" id="IPR002716">
    <property type="entry name" value="PIN_dom"/>
</dbReference>
<evidence type="ECO:0000256" key="6">
    <source>
        <dbReference type="ARBA" id="ARBA00022842"/>
    </source>
</evidence>
<evidence type="ECO:0000256" key="1">
    <source>
        <dbReference type="ARBA" id="ARBA00001946"/>
    </source>
</evidence>
<reference evidence="9 10" key="1">
    <citation type="submission" date="2024-03" db="EMBL/GenBank/DDBJ databases">
        <title>Novel species of the genus Variovorax.</title>
        <authorList>
            <person name="Liu Q."/>
            <person name="Xin Y.-H."/>
        </authorList>
    </citation>
    <scope>NUCLEOTIDE SEQUENCE [LARGE SCALE GENOMIC DNA]</scope>
    <source>
        <strain evidence="9 10">KACC 18900</strain>
    </source>
</reference>
<gene>
    <name evidence="9" type="ORF">WKW82_23320</name>
</gene>
<accession>A0ABU8WPY7</accession>
<dbReference type="Proteomes" id="UP001385892">
    <property type="component" value="Unassembled WGS sequence"/>
</dbReference>
<dbReference type="Pfam" id="PF01850">
    <property type="entry name" value="PIN"/>
    <property type="match status" value="1"/>
</dbReference>
<keyword evidence="6" id="KW-0460">Magnesium</keyword>
<keyword evidence="2" id="KW-1277">Toxin-antitoxin system</keyword>
<evidence type="ECO:0000313" key="9">
    <source>
        <dbReference type="EMBL" id="MEJ8849598.1"/>
    </source>
</evidence>
<dbReference type="Gene3D" id="3.40.50.1010">
    <property type="entry name" value="5'-nuclease"/>
    <property type="match status" value="1"/>
</dbReference>
<dbReference type="PANTHER" id="PTHR33653:SF1">
    <property type="entry name" value="RIBONUCLEASE VAPC2"/>
    <property type="match status" value="1"/>
</dbReference>
<keyword evidence="4" id="KW-0479">Metal-binding</keyword>
<keyword evidence="5" id="KW-0378">Hydrolase</keyword>
<evidence type="ECO:0000256" key="2">
    <source>
        <dbReference type="ARBA" id="ARBA00022649"/>
    </source>
</evidence>
<dbReference type="EMBL" id="JBBKZT010000011">
    <property type="protein sequence ID" value="MEJ8849598.1"/>
    <property type="molecule type" value="Genomic_DNA"/>
</dbReference>
<dbReference type="PANTHER" id="PTHR33653">
    <property type="entry name" value="RIBONUCLEASE VAPC2"/>
    <property type="match status" value="1"/>
</dbReference>
<evidence type="ECO:0000256" key="7">
    <source>
        <dbReference type="ARBA" id="ARBA00038093"/>
    </source>
</evidence>
<comment type="cofactor">
    <cofactor evidence="1">
        <name>Mg(2+)</name>
        <dbReference type="ChEBI" id="CHEBI:18420"/>
    </cofactor>
</comment>
<feature type="domain" description="PIN" evidence="8">
    <location>
        <begin position="23"/>
        <end position="142"/>
    </location>
</feature>
<proteinExistence type="inferred from homology"/>
<sequence>MASRASRAAEADARYLTRSSATLVDSNVLIDVLADDPQWAEWSLDQLDRLGQQAALVINPLILAELSPRFERASDLEDALAGLPLKREPLPWDAAFLAGQAFRAYRSAPGAGTGRARSPLPDFYIGAHALVNGLRLLTRDAKRYRNYYPRLDVISP</sequence>
<dbReference type="InterPro" id="IPR029060">
    <property type="entry name" value="PIN-like_dom_sf"/>
</dbReference>
<evidence type="ECO:0000313" key="10">
    <source>
        <dbReference type="Proteomes" id="UP001385892"/>
    </source>
</evidence>
<evidence type="ECO:0000259" key="8">
    <source>
        <dbReference type="Pfam" id="PF01850"/>
    </source>
</evidence>
<protein>
    <submittedName>
        <fullName evidence="9">Type II toxin-antitoxin system VapC family toxin</fullName>
    </submittedName>
</protein>
<name>A0ABU8WPY7_9BURK</name>
<keyword evidence="10" id="KW-1185">Reference proteome</keyword>
<comment type="caution">
    <text evidence="9">The sequence shown here is derived from an EMBL/GenBank/DDBJ whole genome shotgun (WGS) entry which is preliminary data.</text>
</comment>
<dbReference type="SUPFAM" id="SSF88723">
    <property type="entry name" value="PIN domain-like"/>
    <property type="match status" value="1"/>
</dbReference>
<comment type="similarity">
    <text evidence="7">Belongs to the PINc/VapC protein family.</text>
</comment>
<evidence type="ECO:0000256" key="4">
    <source>
        <dbReference type="ARBA" id="ARBA00022723"/>
    </source>
</evidence>
<organism evidence="9 10">
    <name type="scientific">Variovorax rhizosphaerae</name>
    <dbReference type="NCBI Taxonomy" id="1836200"/>
    <lineage>
        <taxon>Bacteria</taxon>
        <taxon>Pseudomonadati</taxon>
        <taxon>Pseudomonadota</taxon>
        <taxon>Betaproteobacteria</taxon>
        <taxon>Burkholderiales</taxon>
        <taxon>Comamonadaceae</taxon>
        <taxon>Variovorax</taxon>
    </lineage>
</organism>
<dbReference type="InterPro" id="IPR050556">
    <property type="entry name" value="Type_II_TA_system_RNase"/>
</dbReference>
<evidence type="ECO:0000256" key="5">
    <source>
        <dbReference type="ARBA" id="ARBA00022801"/>
    </source>
</evidence>
<evidence type="ECO:0000256" key="3">
    <source>
        <dbReference type="ARBA" id="ARBA00022722"/>
    </source>
</evidence>
<dbReference type="RefSeq" id="WP_340344726.1">
    <property type="nucleotide sequence ID" value="NZ_JBBKZT010000011.1"/>
</dbReference>
<keyword evidence="3" id="KW-0540">Nuclease</keyword>